<keyword evidence="1" id="KW-0472">Membrane</keyword>
<evidence type="ECO:0000256" key="1">
    <source>
        <dbReference type="SAM" id="Phobius"/>
    </source>
</evidence>
<keyword evidence="1" id="KW-0812">Transmembrane</keyword>
<protein>
    <recommendedName>
        <fullName evidence="4">DUF3784 domain-containing protein</fullName>
    </recommendedName>
</protein>
<dbReference type="RefSeq" id="WP_209526661.1">
    <property type="nucleotide sequence ID" value="NZ_JAEEGA010000004.1"/>
</dbReference>
<dbReference type="AlphaFoldDB" id="A0A940SRN2"/>
<reference evidence="2" key="1">
    <citation type="submission" date="2020-12" db="EMBL/GenBank/DDBJ databases">
        <title>Vagococcus allomyrinae sp. nov. and Enterococcus lavae sp. nov., isolated from the larvae of Allomyrina dichotoma.</title>
        <authorList>
            <person name="Lee S.D."/>
        </authorList>
    </citation>
    <scope>NUCLEOTIDE SEQUENCE</scope>
    <source>
        <strain evidence="2">BWB3-3</strain>
    </source>
</reference>
<keyword evidence="3" id="KW-1185">Reference proteome</keyword>
<evidence type="ECO:0000313" key="3">
    <source>
        <dbReference type="Proteomes" id="UP000674938"/>
    </source>
</evidence>
<evidence type="ECO:0008006" key="4">
    <source>
        <dbReference type="Google" id="ProtNLM"/>
    </source>
</evidence>
<feature type="transmembrane region" description="Helical" evidence="1">
    <location>
        <begin position="6"/>
        <end position="32"/>
    </location>
</feature>
<sequence>MNQELIIILIFFFLFLLALAVYTKSTGGLFLARIPGRTSDFQPTEQNKTERQAGLAFVAFSFKLSAVALPLLLFLYDSLITKVIGSLIVVGIAVYLYNSTKSV</sequence>
<proteinExistence type="predicted"/>
<gene>
    <name evidence="2" type="ORF">I6N95_08405</name>
</gene>
<keyword evidence="1" id="KW-1133">Transmembrane helix</keyword>
<dbReference type="Proteomes" id="UP000674938">
    <property type="component" value="Unassembled WGS sequence"/>
</dbReference>
<comment type="caution">
    <text evidence="2">The sequence shown here is derived from an EMBL/GenBank/DDBJ whole genome shotgun (WGS) entry which is preliminary data.</text>
</comment>
<feature type="transmembrane region" description="Helical" evidence="1">
    <location>
        <begin position="79"/>
        <end position="97"/>
    </location>
</feature>
<dbReference type="EMBL" id="JAEEGA010000004">
    <property type="protein sequence ID" value="MBP1041022.1"/>
    <property type="molecule type" value="Genomic_DNA"/>
</dbReference>
<organism evidence="2 3">
    <name type="scientific">Vagococcus allomyrinae</name>
    <dbReference type="NCBI Taxonomy" id="2794353"/>
    <lineage>
        <taxon>Bacteria</taxon>
        <taxon>Bacillati</taxon>
        <taxon>Bacillota</taxon>
        <taxon>Bacilli</taxon>
        <taxon>Lactobacillales</taxon>
        <taxon>Enterococcaceae</taxon>
        <taxon>Vagococcus</taxon>
    </lineage>
</organism>
<feature type="transmembrane region" description="Helical" evidence="1">
    <location>
        <begin position="53"/>
        <end position="73"/>
    </location>
</feature>
<name>A0A940SRN2_9ENTE</name>
<evidence type="ECO:0000313" key="2">
    <source>
        <dbReference type="EMBL" id="MBP1041022.1"/>
    </source>
</evidence>
<accession>A0A940SRN2</accession>